<sequence length="489" mass="53428">MAALLSDQIDRLNQRTRAIKAVASQTAHTDRPTPISRPFTHAVLNAQIGQLIRDVDSTELGLFTLSKRPSADVNTHEGHLKRVEFVGATPLKKQTARREEKVQELAPEVHAQSALKLLHRYRTVRPMPRASKQLSDIMNRLQGARERVSRLEQALKVQEKDQQQADPVLSGKSNLKSEEETIRQLHSRLEELNERKRELLARKAPKPKPAPAKVVKPRRPSSPLENKFLGTPGEASRTLKFSSNLLDEEVDFNGLNDASFSMPTPLKELLPVASSLNFSTSNASTGDIAIPSTPSFEEAEEAAPIPPPEPVQRIRQPSPIPSTPPRTTPAPEEEAGRPTPRSSKDGLRINAEVERITSKIAAVYGELLSHESGKKPTTAKETISSLRGVSSMTPILESPSQSSVTTANSHGPSAQEILTAYLLIEVLSSPGHAMPLNKLKDSLTTKAKTSGLTVGALGQNPTRILYGCVGKRLIKIDRSGGEQLVKFDC</sequence>
<feature type="region of interest" description="Disordered" evidence="1">
    <location>
        <begin position="157"/>
        <end position="180"/>
    </location>
</feature>
<evidence type="ECO:0000313" key="3">
    <source>
        <dbReference type="Proteomes" id="UP000521943"/>
    </source>
</evidence>
<feature type="region of interest" description="Disordered" evidence="1">
    <location>
        <begin position="199"/>
        <end position="235"/>
    </location>
</feature>
<dbReference type="OrthoDB" id="3262547at2759"/>
<accession>A0A8H6I8V6</accession>
<gene>
    <name evidence="2" type="ORF">DFP72DRAFT_92847</name>
</gene>
<name>A0A8H6I8V6_9AGAR</name>
<reference evidence="2 3" key="1">
    <citation type="submission" date="2020-07" db="EMBL/GenBank/DDBJ databases">
        <title>Comparative genomics of pyrophilous fungi reveals a link between fire events and developmental genes.</title>
        <authorList>
            <consortium name="DOE Joint Genome Institute"/>
            <person name="Steindorff A.S."/>
            <person name="Carver A."/>
            <person name="Calhoun S."/>
            <person name="Stillman K."/>
            <person name="Liu H."/>
            <person name="Lipzen A."/>
            <person name="Pangilinan J."/>
            <person name="Labutti K."/>
            <person name="Bruns T.D."/>
            <person name="Grigoriev I.V."/>
        </authorList>
    </citation>
    <scope>NUCLEOTIDE SEQUENCE [LARGE SCALE GENOMIC DNA]</scope>
    <source>
        <strain evidence="2 3">CBS 144469</strain>
    </source>
</reference>
<feature type="compositionally biased region" description="Pro residues" evidence="1">
    <location>
        <begin position="318"/>
        <end position="328"/>
    </location>
</feature>
<evidence type="ECO:0000256" key="1">
    <source>
        <dbReference type="SAM" id="MobiDB-lite"/>
    </source>
</evidence>
<evidence type="ECO:0000313" key="2">
    <source>
        <dbReference type="EMBL" id="KAF6760012.1"/>
    </source>
</evidence>
<protein>
    <submittedName>
        <fullName evidence="2">Uncharacterized protein</fullName>
    </submittedName>
</protein>
<dbReference type="Proteomes" id="UP000521943">
    <property type="component" value="Unassembled WGS sequence"/>
</dbReference>
<proteinExistence type="predicted"/>
<dbReference type="EMBL" id="JACGCI010000013">
    <property type="protein sequence ID" value="KAF6760012.1"/>
    <property type="molecule type" value="Genomic_DNA"/>
</dbReference>
<feature type="region of interest" description="Disordered" evidence="1">
    <location>
        <begin position="280"/>
        <end position="349"/>
    </location>
</feature>
<dbReference type="AlphaFoldDB" id="A0A8H6I8V6"/>
<comment type="caution">
    <text evidence="2">The sequence shown here is derived from an EMBL/GenBank/DDBJ whole genome shotgun (WGS) entry which is preliminary data.</text>
</comment>
<organism evidence="2 3">
    <name type="scientific">Ephemerocybe angulata</name>
    <dbReference type="NCBI Taxonomy" id="980116"/>
    <lineage>
        <taxon>Eukaryota</taxon>
        <taxon>Fungi</taxon>
        <taxon>Dikarya</taxon>
        <taxon>Basidiomycota</taxon>
        <taxon>Agaricomycotina</taxon>
        <taxon>Agaricomycetes</taxon>
        <taxon>Agaricomycetidae</taxon>
        <taxon>Agaricales</taxon>
        <taxon>Agaricineae</taxon>
        <taxon>Psathyrellaceae</taxon>
        <taxon>Ephemerocybe</taxon>
    </lineage>
</organism>
<keyword evidence="3" id="KW-1185">Reference proteome</keyword>